<sequence>MAPKRPPDPNELVGLRGLDSVEFNTILLELVQPSKIPDNHDYSRDMRPLAVCNFQAEMKVLKTLHWQPDFDAILERTRKTVTNIELFFPDSDINDFINRQSEAEHVTEFSREHPDQLKELFKLSRQQYTLEHMLTSIQPVQNRDLTELCKEQGITSWPDLKLYTGILAAFVQGLKPHQVNDATAIVTRGFTDYKHTILASDSGTGKTKTYFAAIELTYRRKLKQYLRDREEHGKSDVKFYPTLVLTTSDSIFETWKEGRDHFPNLRLQAYYGTSASEFPDKHARVIKTTELQDQLCSWAAADSDPETGLIVIISTYPTWSVRNIIKLERYEIQQVEGANGCFKEYANKYKALDEIIFEHVIADKAQNAMDASSIYNIILGLLSWKKLLWVTRTLVLSSFKDLISLLSLMWKAYGITVNFDTPFLG</sequence>
<name>A0A1B8AJA3_FUSPO</name>
<keyword evidence="2" id="KW-1185">Reference proteome</keyword>
<comment type="caution">
    <text evidence="1">The sequence shown here is derived from an EMBL/GenBank/DDBJ whole genome shotgun (WGS) entry which is preliminary data.</text>
</comment>
<accession>A0A1B8AJA3</accession>
<dbReference type="Gene3D" id="3.40.50.300">
    <property type="entry name" value="P-loop containing nucleotide triphosphate hydrolases"/>
    <property type="match status" value="1"/>
</dbReference>
<evidence type="ECO:0000313" key="2">
    <source>
        <dbReference type="Proteomes" id="UP000091967"/>
    </source>
</evidence>
<reference evidence="1 2" key="1">
    <citation type="submission" date="2016-06" db="EMBL/GenBank/DDBJ databases">
        <title>Living apart together: crosstalk between the core and supernumerary genomes in a fungal plant pathogen.</title>
        <authorList>
            <person name="Vanheule A."/>
            <person name="Audenaert K."/>
            <person name="Warris S."/>
            <person name="Van De Geest H."/>
            <person name="Schijlen E."/>
            <person name="Hofte M."/>
            <person name="De Saeger S."/>
            <person name="Haesaert G."/>
            <person name="Waalwijk C."/>
            <person name="Van Der Lee T."/>
        </authorList>
    </citation>
    <scope>NUCLEOTIDE SEQUENCE [LARGE SCALE GENOMIC DNA]</scope>
    <source>
        <strain evidence="1 2">2516</strain>
    </source>
</reference>
<dbReference type="STRING" id="36050.A0A1B8AJA3"/>
<dbReference type="EMBL" id="LYXU01000003">
    <property type="protein sequence ID" value="OBS20451.1"/>
    <property type="molecule type" value="Genomic_DNA"/>
</dbReference>
<gene>
    <name evidence="1" type="ORF">FPOA_06820</name>
</gene>
<dbReference type="SUPFAM" id="SSF52540">
    <property type="entry name" value="P-loop containing nucleoside triphosphate hydrolases"/>
    <property type="match status" value="1"/>
</dbReference>
<dbReference type="AlphaFoldDB" id="A0A1B8AJA3"/>
<dbReference type="OMA" id="FTDYKHT"/>
<evidence type="ECO:0000313" key="1">
    <source>
        <dbReference type="EMBL" id="OBS20451.1"/>
    </source>
</evidence>
<protein>
    <submittedName>
        <fullName evidence="1">Uncharacterized protein</fullName>
    </submittedName>
</protein>
<organism evidence="1 2">
    <name type="scientific">Fusarium poae</name>
    <dbReference type="NCBI Taxonomy" id="36050"/>
    <lineage>
        <taxon>Eukaryota</taxon>
        <taxon>Fungi</taxon>
        <taxon>Dikarya</taxon>
        <taxon>Ascomycota</taxon>
        <taxon>Pezizomycotina</taxon>
        <taxon>Sordariomycetes</taxon>
        <taxon>Hypocreomycetidae</taxon>
        <taxon>Hypocreales</taxon>
        <taxon>Nectriaceae</taxon>
        <taxon>Fusarium</taxon>
    </lineage>
</organism>
<dbReference type="Proteomes" id="UP000091967">
    <property type="component" value="Unassembled WGS sequence"/>
</dbReference>
<proteinExistence type="predicted"/>
<dbReference type="InterPro" id="IPR027417">
    <property type="entry name" value="P-loop_NTPase"/>
</dbReference>